<dbReference type="AlphaFoldDB" id="A0A4Y2I685"/>
<accession>A0A4Y2I685</accession>
<keyword evidence="2" id="KW-1185">Reference proteome</keyword>
<protein>
    <submittedName>
        <fullName evidence="1">Uncharacterized protein</fullName>
    </submittedName>
</protein>
<sequence>MTRTPPSSSFPVTRAEGRLTLVVRFNMHQAHIHDVSSVEWGFELGTLRCRSLDFPTKPIRPMIDLRGLKKRILGDRMVGHACIAYVSNDTSYLAKKYQFYF</sequence>
<proteinExistence type="predicted"/>
<name>A0A4Y2I685_ARAVE</name>
<gene>
    <name evidence="1" type="ORF">AVEN_228987_1</name>
</gene>
<comment type="caution">
    <text evidence="1">The sequence shown here is derived from an EMBL/GenBank/DDBJ whole genome shotgun (WGS) entry which is preliminary data.</text>
</comment>
<evidence type="ECO:0000313" key="1">
    <source>
        <dbReference type="EMBL" id="GBM73208.1"/>
    </source>
</evidence>
<reference evidence="1 2" key="1">
    <citation type="journal article" date="2019" name="Sci. Rep.">
        <title>Orb-weaving spider Araneus ventricosus genome elucidates the spidroin gene catalogue.</title>
        <authorList>
            <person name="Kono N."/>
            <person name="Nakamura H."/>
            <person name="Ohtoshi R."/>
            <person name="Moran D.A.P."/>
            <person name="Shinohara A."/>
            <person name="Yoshida Y."/>
            <person name="Fujiwara M."/>
            <person name="Mori M."/>
            <person name="Tomita M."/>
            <person name="Arakawa K."/>
        </authorList>
    </citation>
    <scope>NUCLEOTIDE SEQUENCE [LARGE SCALE GENOMIC DNA]</scope>
</reference>
<organism evidence="1 2">
    <name type="scientific">Araneus ventricosus</name>
    <name type="common">Orbweaver spider</name>
    <name type="synonym">Epeira ventricosa</name>
    <dbReference type="NCBI Taxonomy" id="182803"/>
    <lineage>
        <taxon>Eukaryota</taxon>
        <taxon>Metazoa</taxon>
        <taxon>Ecdysozoa</taxon>
        <taxon>Arthropoda</taxon>
        <taxon>Chelicerata</taxon>
        <taxon>Arachnida</taxon>
        <taxon>Araneae</taxon>
        <taxon>Araneomorphae</taxon>
        <taxon>Entelegynae</taxon>
        <taxon>Araneoidea</taxon>
        <taxon>Araneidae</taxon>
        <taxon>Araneus</taxon>
    </lineage>
</organism>
<evidence type="ECO:0000313" key="2">
    <source>
        <dbReference type="Proteomes" id="UP000499080"/>
    </source>
</evidence>
<dbReference type="EMBL" id="BGPR01002423">
    <property type="protein sequence ID" value="GBM73208.1"/>
    <property type="molecule type" value="Genomic_DNA"/>
</dbReference>
<dbReference type="Proteomes" id="UP000499080">
    <property type="component" value="Unassembled WGS sequence"/>
</dbReference>